<sequence length="275" mass="30420">MQQHEITDLTRLSLNQATIDQWDARAAIEGCVRAGIPSIGFWRDKVARTGLAETARLVRETGIQVSSLCRGGWFPAASAAERQARIEDNKRAIEEAAELQTKVLVLVCGPAPDRDIQAARGMVEDALTQLLPIAHQHGISLGIEPLHPMYAADRSVITSLAEANQIVEKFNNSHLGVVIDVFHVWWDASVYEQIARASGHILGFHVSDWLVPLPDVLLGRGMMGDGVIELRKLRQAVDAAGYHGPIEVEIFNQAIWNMPGDDVLDTMKRRYLEHV</sequence>
<dbReference type="Pfam" id="PF01261">
    <property type="entry name" value="AP_endonuc_2"/>
    <property type="match status" value="1"/>
</dbReference>
<comment type="caution">
    <text evidence="2">The sequence shown here is derived from an EMBL/GenBank/DDBJ whole genome shotgun (WGS) entry which is preliminary data.</text>
</comment>
<dbReference type="InterPro" id="IPR013022">
    <property type="entry name" value="Xyl_isomerase-like_TIM-brl"/>
</dbReference>
<keyword evidence="2" id="KW-0413">Isomerase</keyword>
<dbReference type="GO" id="GO:0016853">
    <property type="term" value="F:isomerase activity"/>
    <property type="evidence" value="ECO:0007669"/>
    <property type="project" value="UniProtKB-KW"/>
</dbReference>
<dbReference type="EMBL" id="BNJJ01000004">
    <property type="protein sequence ID" value="GHO83872.1"/>
    <property type="molecule type" value="Genomic_DNA"/>
</dbReference>
<dbReference type="SUPFAM" id="SSF51658">
    <property type="entry name" value="Xylose isomerase-like"/>
    <property type="match status" value="1"/>
</dbReference>
<dbReference type="Gene3D" id="3.20.20.150">
    <property type="entry name" value="Divalent-metal-dependent TIM barrel enzymes"/>
    <property type="match status" value="1"/>
</dbReference>
<evidence type="ECO:0000259" key="1">
    <source>
        <dbReference type="Pfam" id="PF01261"/>
    </source>
</evidence>
<dbReference type="RefSeq" id="WP_201361509.1">
    <property type="nucleotide sequence ID" value="NZ_BNJJ01000004.1"/>
</dbReference>
<evidence type="ECO:0000313" key="2">
    <source>
        <dbReference type="EMBL" id="GHO83872.1"/>
    </source>
</evidence>
<protein>
    <submittedName>
        <fullName evidence="2">Xylose isomerase</fullName>
    </submittedName>
</protein>
<dbReference type="PANTHER" id="PTHR12110:SF52">
    <property type="entry name" value="XYLOSE ISOMERASE"/>
    <property type="match status" value="1"/>
</dbReference>
<dbReference type="InterPro" id="IPR050312">
    <property type="entry name" value="IolE/XylAMocC-like"/>
</dbReference>
<gene>
    <name evidence="2" type="ORF">KSZ_18780</name>
</gene>
<evidence type="ECO:0000313" key="3">
    <source>
        <dbReference type="Proteomes" id="UP000635565"/>
    </source>
</evidence>
<dbReference type="Proteomes" id="UP000635565">
    <property type="component" value="Unassembled WGS sequence"/>
</dbReference>
<reference evidence="2 3" key="1">
    <citation type="journal article" date="2021" name="Int. J. Syst. Evol. Microbiol.">
        <title>Reticulibacter mediterranei gen. nov., sp. nov., within the new family Reticulibacteraceae fam. nov., and Ktedonospora formicarum gen. nov., sp. nov., Ktedonobacter robiniae sp. nov., Dictyobacter formicarum sp. nov. and Dictyobacter arantiisoli sp. nov., belonging to the class Ktedonobacteria.</title>
        <authorList>
            <person name="Yabe S."/>
            <person name="Zheng Y."/>
            <person name="Wang C.M."/>
            <person name="Sakai Y."/>
            <person name="Abe K."/>
            <person name="Yokota A."/>
            <person name="Donadio S."/>
            <person name="Cavaletti L."/>
            <person name="Monciardini P."/>
        </authorList>
    </citation>
    <scope>NUCLEOTIDE SEQUENCE [LARGE SCALE GENOMIC DNA]</scope>
    <source>
        <strain evidence="2 3">SOSP1-9</strain>
    </source>
</reference>
<name>A0ABQ3VD88_9CHLR</name>
<organism evidence="2 3">
    <name type="scientific">Dictyobacter formicarum</name>
    <dbReference type="NCBI Taxonomy" id="2778368"/>
    <lineage>
        <taxon>Bacteria</taxon>
        <taxon>Bacillati</taxon>
        <taxon>Chloroflexota</taxon>
        <taxon>Ktedonobacteria</taxon>
        <taxon>Ktedonobacterales</taxon>
        <taxon>Dictyobacteraceae</taxon>
        <taxon>Dictyobacter</taxon>
    </lineage>
</organism>
<accession>A0ABQ3VD88</accession>
<keyword evidence="3" id="KW-1185">Reference proteome</keyword>
<feature type="domain" description="Xylose isomerase-like TIM barrel" evidence="1">
    <location>
        <begin position="33"/>
        <end position="258"/>
    </location>
</feature>
<proteinExistence type="predicted"/>
<dbReference type="PANTHER" id="PTHR12110">
    <property type="entry name" value="HYDROXYPYRUVATE ISOMERASE"/>
    <property type="match status" value="1"/>
</dbReference>
<dbReference type="InterPro" id="IPR036237">
    <property type="entry name" value="Xyl_isomerase-like_sf"/>
</dbReference>